<comment type="caution">
    <text evidence="1">The sequence shown here is derived from an EMBL/GenBank/DDBJ whole genome shotgun (WGS) entry which is preliminary data.</text>
</comment>
<evidence type="ECO:0008006" key="3">
    <source>
        <dbReference type="Google" id="ProtNLM"/>
    </source>
</evidence>
<evidence type="ECO:0000313" key="2">
    <source>
        <dbReference type="Proteomes" id="UP000179807"/>
    </source>
</evidence>
<keyword evidence="2" id="KW-1185">Reference proteome</keyword>
<dbReference type="InterPro" id="IPR052842">
    <property type="entry name" value="ER_Co-chaperone"/>
</dbReference>
<dbReference type="Gene3D" id="3.40.30.10">
    <property type="entry name" value="Glutaredoxin"/>
    <property type="match status" value="1"/>
</dbReference>
<accession>A0A1J4JI34</accession>
<gene>
    <name evidence="1" type="ORF">TRFO_35767</name>
</gene>
<dbReference type="SUPFAM" id="SSF52833">
    <property type="entry name" value="Thioredoxin-like"/>
    <property type="match status" value="1"/>
</dbReference>
<protein>
    <recommendedName>
        <fullName evidence="3">Thioredoxin domain-containing protein</fullName>
    </recommendedName>
</protein>
<dbReference type="PANTHER" id="PTHR45184:SF1">
    <property type="entry name" value="DNAJ PROTEIN ERDJ3A"/>
    <property type="match status" value="1"/>
</dbReference>
<evidence type="ECO:0000313" key="1">
    <source>
        <dbReference type="EMBL" id="OHS97927.1"/>
    </source>
</evidence>
<dbReference type="PANTHER" id="PTHR45184">
    <property type="entry name" value="DNAJ PROTEIN ERDJ3A"/>
    <property type="match status" value="1"/>
</dbReference>
<proteinExistence type="predicted"/>
<dbReference type="EMBL" id="MLAK01001085">
    <property type="protein sequence ID" value="OHS97927.1"/>
    <property type="molecule type" value="Genomic_DNA"/>
</dbReference>
<dbReference type="RefSeq" id="XP_068351064.1">
    <property type="nucleotide sequence ID" value="XM_068510444.1"/>
</dbReference>
<dbReference type="InterPro" id="IPR036249">
    <property type="entry name" value="Thioredoxin-like_sf"/>
</dbReference>
<dbReference type="VEuPathDB" id="TrichDB:TRFO_35767"/>
<dbReference type="AlphaFoldDB" id="A0A1J4JI34"/>
<reference evidence="1" key="1">
    <citation type="submission" date="2016-10" db="EMBL/GenBank/DDBJ databases">
        <authorList>
            <person name="Benchimol M."/>
            <person name="Almeida L.G."/>
            <person name="Vasconcelos A.T."/>
            <person name="Perreira-Neves A."/>
            <person name="Rosa I.A."/>
            <person name="Tasca T."/>
            <person name="Bogo M.R."/>
            <person name="de Souza W."/>
        </authorList>
    </citation>
    <scope>NUCLEOTIDE SEQUENCE [LARGE SCALE GENOMIC DNA]</scope>
    <source>
        <strain evidence="1">K</strain>
    </source>
</reference>
<organism evidence="1 2">
    <name type="scientific">Tritrichomonas foetus</name>
    <dbReference type="NCBI Taxonomy" id="1144522"/>
    <lineage>
        <taxon>Eukaryota</taxon>
        <taxon>Metamonada</taxon>
        <taxon>Parabasalia</taxon>
        <taxon>Tritrichomonadida</taxon>
        <taxon>Tritrichomonadidae</taxon>
        <taxon>Tritrichomonas</taxon>
    </lineage>
</organism>
<name>A0A1J4JI34_9EUKA</name>
<sequence>MQILSDKTFEASVINHPTNEVWIVMFVSDESNETRDLMNNFRNASDVSAGMVHYGVLDVRRAPKVTQQFEMNSFPCFRIFTADKVLIYNPKSTKPAAFLKATTKFVPDLALNVTESWADDFLGQPAAILFTKSKTTLLWTGISAFFAKKSIRIGICHDESLFSKFKVEQAPAIVFFNGTHREVYSGTMKFKNVREAIEVFFAKRFVEQTFDVPSDEMLMPDQFKEMCIGGKQICVLAATKTPPEGMAVLLKDSARRKLRCFAGVVNLPYKFMEKGGTWIYNPRRDGFIHVTDGANLLPTMDRIIDGTAKWTKRSVYEAGKETDEL</sequence>
<dbReference type="GeneID" id="94845148"/>
<dbReference type="OrthoDB" id="20229at2759"/>
<dbReference type="Proteomes" id="UP000179807">
    <property type="component" value="Unassembled WGS sequence"/>
</dbReference>